<organism evidence="1">
    <name type="scientific">viral metagenome</name>
    <dbReference type="NCBI Taxonomy" id="1070528"/>
    <lineage>
        <taxon>unclassified sequences</taxon>
        <taxon>metagenomes</taxon>
        <taxon>organismal metagenomes</taxon>
    </lineage>
</organism>
<name>A0A6C0BX37_9ZZZZ</name>
<dbReference type="AlphaFoldDB" id="A0A6C0BX37"/>
<dbReference type="EMBL" id="MN739279">
    <property type="protein sequence ID" value="QHS96786.1"/>
    <property type="molecule type" value="Genomic_DNA"/>
</dbReference>
<accession>A0A6C0BX37</accession>
<sequence>MVLVTKKCYPSNLPGKFITNALTGQKYSFRTGSKESLKLFKTMDTSGLYNSEGVKNNMADRKNAVGKEPNHLYYDNPNEYMQHRGLGRDPAVSDRWREYQKRLVDKNGNVDLSVFNSTRNIRLELNKSTLH</sequence>
<protein>
    <submittedName>
        <fullName evidence="1">Uncharacterized protein</fullName>
    </submittedName>
</protein>
<reference evidence="1" key="1">
    <citation type="journal article" date="2020" name="Nature">
        <title>Giant virus diversity and host interactions through global metagenomics.</title>
        <authorList>
            <person name="Schulz F."/>
            <person name="Roux S."/>
            <person name="Paez-Espino D."/>
            <person name="Jungbluth S."/>
            <person name="Walsh D.A."/>
            <person name="Denef V.J."/>
            <person name="McMahon K.D."/>
            <person name="Konstantinidis K.T."/>
            <person name="Eloe-Fadrosh E.A."/>
            <person name="Kyrpides N.C."/>
            <person name="Woyke T."/>
        </authorList>
    </citation>
    <scope>NUCLEOTIDE SEQUENCE</scope>
    <source>
        <strain evidence="1">GVMAG-M-3300020166-5</strain>
    </source>
</reference>
<evidence type="ECO:0000313" key="1">
    <source>
        <dbReference type="EMBL" id="QHS96786.1"/>
    </source>
</evidence>
<proteinExistence type="predicted"/>